<dbReference type="GO" id="GO:0005737">
    <property type="term" value="C:cytoplasm"/>
    <property type="evidence" value="ECO:0007669"/>
    <property type="project" value="TreeGrafter"/>
</dbReference>
<dbReference type="GO" id="GO:0048013">
    <property type="term" value="P:ephrin receptor signaling pathway"/>
    <property type="evidence" value="ECO:0007669"/>
    <property type="project" value="TreeGrafter"/>
</dbReference>
<evidence type="ECO:0000259" key="7">
    <source>
        <dbReference type="PROSITE" id="PS50002"/>
    </source>
</evidence>
<sequence>MTTSTTNSTNGTRKTPENSLGENKNLVNLDNLLGSNAPSTAGGNPFLTSSAPAANPFAAQQRESPILNEKSDDARLFDANEHTVWIDSDGDEETENIIWKQNFFLPYSDHNYDTPDPEERVIYPQEGPFPIIGAISDDRDPDSDWFNIPVKTTPVTEEVVQEEEVTVGTILEVVIALNSFKASSSMELSFIKGEPLEIVVYPGYNPDWWQARNTHGKIGLVPQDLLEDPRRPGQHANEKFNFFQYVRKMSLDTEEPLVLNTLVAQFIESTSSNTSSPTIWNWLRKYRDDLGKKTGIEINQLAKEIYALLVSTSNTPLMNRLKECGKTKTIHDKNSHRLVGYSSFDCSFQFGVLKGWKNDKKNDKDEDEENGQDTMEHKPWFFGRISEGRAEELLHHGHEGEFLVRDSESNPGDLSISIRGIERNKHFKVQNVDGQLKIHRRKFVNMNALINYYTTNPISSTKTEKLYLSGPLQK</sequence>
<dbReference type="eggNOG" id="KOG1844">
    <property type="taxonomic scope" value="Eukaryota"/>
</dbReference>
<evidence type="ECO:0000256" key="3">
    <source>
        <dbReference type="PROSITE-ProRule" id="PRU00191"/>
    </source>
</evidence>
<organism evidence="9">
    <name type="scientific">Caenorhabditis brenneri</name>
    <name type="common">Nematode worm</name>
    <dbReference type="NCBI Taxonomy" id="135651"/>
    <lineage>
        <taxon>Eukaryota</taxon>
        <taxon>Metazoa</taxon>
        <taxon>Ecdysozoa</taxon>
        <taxon>Nematoda</taxon>
        <taxon>Chromadorea</taxon>
        <taxon>Rhabditida</taxon>
        <taxon>Rhabditina</taxon>
        <taxon>Rhabditomorpha</taxon>
        <taxon>Rhabditoidea</taxon>
        <taxon>Rhabditidae</taxon>
        <taxon>Peloderinae</taxon>
        <taxon>Caenorhabditis</taxon>
    </lineage>
</organism>
<dbReference type="InterPro" id="IPR036028">
    <property type="entry name" value="SH3-like_dom_sf"/>
</dbReference>
<dbReference type="InterPro" id="IPR006570">
    <property type="entry name" value="SPK_dom"/>
</dbReference>
<keyword evidence="9" id="KW-1185">Reference proteome</keyword>
<dbReference type="Gene3D" id="2.30.30.40">
    <property type="entry name" value="SH3 Domains"/>
    <property type="match status" value="1"/>
</dbReference>
<feature type="domain" description="SH3" evidence="7">
    <location>
        <begin position="169"/>
        <end position="231"/>
    </location>
</feature>
<dbReference type="AlphaFoldDB" id="G0ND85"/>
<name>G0ND85_CAEBE</name>
<dbReference type="PRINTS" id="PR00401">
    <property type="entry name" value="SH2DOMAIN"/>
</dbReference>
<feature type="region of interest" description="Disordered" evidence="5">
    <location>
        <begin position="1"/>
        <end position="52"/>
    </location>
</feature>
<feature type="compositionally biased region" description="Low complexity" evidence="5">
    <location>
        <begin position="1"/>
        <end position="12"/>
    </location>
</feature>
<dbReference type="InterPro" id="IPR051184">
    <property type="entry name" value="Tyrosine-phos_adapter"/>
</dbReference>
<keyword evidence="2 3" id="KW-0727">SH2 domain</keyword>
<dbReference type="OrthoDB" id="26539at2759"/>
<evidence type="ECO:0000256" key="1">
    <source>
        <dbReference type="ARBA" id="ARBA00022443"/>
    </source>
</evidence>
<evidence type="ECO:0000256" key="5">
    <source>
        <dbReference type="SAM" id="MobiDB-lite"/>
    </source>
</evidence>
<dbReference type="HOGENOM" id="CLU_576512_0_0_1"/>
<dbReference type="InterPro" id="IPR036860">
    <property type="entry name" value="SH2_dom_sf"/>
</dbReference>
<feature type="compositionally biased region" description="Polar residues" evidence="5">
    <location>
        <begin position="17"/>
        <end position="52"/>
    </location>
</feature>
<proteinExistence type="predicted"/>
<dbReference type="Pfam" id="PF00017">
    <property type="entry name" value="SH2"/>
    <property type="match status" value="1"/>
</dbReference>
<dbReference type="SMART" id="SM00252">
    <property type="entry name" value="SH2"/>
    <property type="match status" value="1"/>
</dbReference>
<dbReference type="PANTHER" id="PTHR19969">
    <property type="entry name" value="SH2-SH3 ADAPTOR PROTEIN-RELATED"/>
    <property type="match status" value="1"/>
</dbReference>
<dbReference type="SMART" id="SM00326">
    <property type="entry name" value="SH3"/>
    <property type="match status" value="1"/>
</dbReference>
<dbReference type="PROSITE" id="PS50001">
    <property type="entry name" value="SH2"/>
    <property type="match status" value="1"/>
</dbReference>
<dbReference type="SUPFAM" id="SSF50044">
    <property type="entry name" value="SH3-domain"/>
    <property type="match status" value="1"/>
</dbReference>
<evidence type="ECO:0000313" key="9">
    <source>
        <dbReference type="Proteomes" id="UP000008068"/>
    </source>
</evidence>
<dbReference type="InterPro" id="IPR000980">
    <property type="entry name" value="SH2"/>
</dbReference>
<gene>
    <name evidence="8" type="ORF">CAEBREN_23551</name>
</gene>
<evidence type="ECO:0008006" key="10">
    <source>
        <dbReference type="Google" id="ProtNLM"/>
    </source>
</evidence>
<dbReference type="Pfam" id="PF04435">
    <property type="entry name" value="SPK"/>
    <property type="match status" value="1"/>
</dbReference>
<dbReference type="eggNOG" id="KOG4226">
    <property type="taxonomic scope" value="Eukaryota"/>
</dbReference>
<evidence type="ECO:0000256" key="2">
    <source>
        <dbReference type="ARBA" id="ARBA00022999"/>
    </source>
</evidence>
<dbReference type="SUPFAM" id="SSF55550">
    <property type="entry name" value="SH2 domain"/>
    <property type="match status" value="1"/>
</dbReference>
<evidence type="ECO:0000256" key="4">
    <source>
        <dbReference type="PROSITE-ProRule" id="PRU00192"/>
    </source>
</evidence>
<evidence type="ECO:0000313" key="8">
    <source>
        <dbReference type="EMBL" id="EGT58184.1"/>
    </source>
</evidence>
<dbReference type="InParanoid" id="G0ND85"/>
<dbReference type="GO" id="GO:0030971">
    <property type="term" value="F:receptor tyrosine kinase binding"/>
    <property type="evidence" value="ECO:0007669"/>
    <property type="project" value="TreeGrafter"/>
</dbReference>
<dbReference type="eggNOG" id="KOG2056">
    <property type="taxonomic scope" value="Eukaryota"/>
</dbReference>
<feature type="domain" description="SH2" evidence="6">
    <location>
        <begin position="380"/>
        <end position="472"/>
    </location>
</feature>
<dbReference type="STRING" id="135651.G0ND85"/>
<dbReference type="Pfam" id="PF00018">
    <property type="entry name" value="SH3_1"/>
    <property type="match status" value="1"/>
</dbReference>
<protein>
    <recommendedName>
        <fullName evidence="10">SH2 domain-containing protein</fullName>
    </recommendedName>
</protein>
<dbReference type="Gene3D" id="3.30.505.10">
    <property type="entry name" value="SH2 domain"/>
    <property type="match status" value="1"/>
</dbReference>
<reference evidence="9" key="1">
    <citation type="submission" date="2011-07" db="EMBL/GenBank/DDBJ databases">
        <authorList>
            <consortium name="Caenorhabditis brenneri Sequencing and Analysis Consortium"/>
            <person name="Wilson R.K."/>
        </authorList>
    </citation>
    <scope>NUCLEOTIDE SEQUENCE [LARGE SCALE GENOMIC DNA]</scope>
    <source>
        <strain evidence="9">PB2801</strain>
    </source>
</reference>
<dbReference type="PROSITE" id="PS50002">
    <property type="entry name" value="SH3"/>
    <property type="match status" value="1"/>
</dbReference>
<accession>G0ND85</accession>
<evidence type="ECO:0000259" key="6">
    <source>
        <dbReference type="PROSITE" id="PS50001"/>
    </source>
</evidence>
<dbReference type="EMBL" id="GL379866">
    <property type="protein sequence ID" value="EGT58184.1"/>
    <property type="molecule type" value="Genomic_DNA"/>
</dbReference>
<dbReference type="GO" id="GO:0016477">
    <property type="term" value="P:cell migration"/>
    <property type="evidence" value="ECO:0007669"/>
    <property type="project" value="TreeGrafter"/>
</dbReference>
<dbReference type="PANTHER" id="PTHR19969:SF14">
    <property type="entry name" value="DREADLOCKS, ISOFORM B"/>
    <property type="match status" value="1"/>
</dbReference>
<dbReference type="GO" id="GO:0035591">
    <property type="term" value="F:signaling adaptor activity"/>
    <property type="evidence" value="ECO:0007669"/>
    <property type="project" value="TreeGrafter"/>
</dbReference>
<dbReference type="InterPro" id="IPR001452">
    <property type="entry name" value="SH3_domain"/>
</dbReference>
<keyword evidence="1 4" id="KW-0728">SH3 domain</keyword>
<dbReference type="Proteomes" id="UP000008068">
    <property type="component" value="Unassembled WGS sequence"/>
</dbReference>